<keyword evidence="1" id="KW-1133">Transmembrane helix</keyword>
<evidence type="ECO:0000313" key="3">
    <source>
        <dbReference type="Proteomes" id="UP001457282"/>
    </source>
</evidence>
<keyword evidence="1" id="KW-0472">Membrane</keyword>
<dbReference type="Proteomes" id="UP001457282">
    <property type="component" value="Unassembled WGS sequence"/>
</dbReference>
<comment type="caution">
    <text evidence="2">The sequence shown here is derived from an EMBL/GenBank/DDBJ whole genome shotgun (WGS) entry which is preliminary data.</text>
</comment>
<dbReference type="AlphaFoldDB" id="A0AAW1WKD3"/>
<sequence>MTFTAAVTKMLQLVLHKIIPFNGPPPDPEAVLPDQAPKHHNLDWAKIIVVFSLASAIDIALLSVQIHSQKLPVVFYFLELTILLAFSCFFTSKSVHSNCPLVAEALERFGIFFGVTAFFISITVPFSAVWFKCITCFVYAISWLAILFCNSSSSSSSSTAK</sequence>
<evidence type="ECO:0000313" key="2">
    <source>
        <dbReference type="EMBL" id="KAK9924445.1"/>
    </source>
</evidence>
<feature type="transmembrane region" description="Helical" evidence="1">
    <location>
        <begin position="47"/>
        <end position="67"/>
    </location>
</feature>
<dbReference type="PANTHER" id="PTHR34741:SF2">
    <property type="entry name" value="VESICLE TRANSPORT PROTEIN"/>
    <property type="match status" value="1"/>
</dbReference>
<gene>
    <name evidence="2" type="ORF">M0R45_032812</name>
</gene>
<organism evidence="2 3">
    <name type="scientific">Rubus argutus</name>
    <name type="common">Southern blackberry</name>
    <dbReference type="NCBI Taxonomy" id="59490"/>
    <lineage>
        <taxon>Eukaryota</taxon>
        <taxon>Viridiplantae</taxon>
        <taxon>Streptophyta</taxon>
        <taxon>Embryophyta</taxon>
        <taxon>Tracheophyta</taxon>
        <taxon>Spermatophyta</taxon>
        <taxon>Magnoliopsida</taxon>
        <taxon>eudicotyledons</taxon>
        <taxon>Gunneridae</taxon>
        <taxon>Pentapetalae</taxon>
        <taxon>rosids</taxon>
        <taxon>fabids</taxon>
        <taxon>Rosales</taxon>
        <taxon>Rosaceae</taxon>
        <taxon>Rosoideae</taxon>
        <taxon>Rosoideae incertae sedis</taxon>
        <taxon>Rubus</taxon>
    </lineage>
</organism>
<keyword evidence="1" id="KW-0812">Transmembrane</keyword>
<name>A0AAW1WKD3_RUBAR</name>
<feature type="transmembrane region" description="Helical" evidence="1">
    <location>
        <begin position="73"/>
        <end position="93"/>
    </location>
</feature>
<evidence type="ECO:0008006" key="4">
    <source>
        <dbReference type="Google" id="ProtNLM"/>
    </source>
</evidence>
<dbReference type="PANTHER" id="PTHR34741">
    <property type="entry name" value="IMAP FAMILY MEMBER 1, PUTATIVE-RELATED"/>
    <property type="match status" value="1"/>
</dbReference>
<proteinExistence type="predicted"/>
<feature type="transmembrane region" description="Helical" evidence="1">
    <location>
        <begin position="105"/>
        <end position="123"/>
    </location>
</feature>
<protein>
    <recommendedName>
        <fullName evidence="4">MARVEL domain-containing protein</fullName>
    </recommendedName>
</protein>
<accession>A0AAW1WKD3</accession>
<evidence type="ECO:0000256" key="1">
    <source>
        <dbReference type="SAM" id="Phobius"/>
    </source>
</evidence>
<keyword evidence="3" id="KW-1185">Reference proteome</keyword>
<dbReference type="EMBL" id="JBEDUW010000006">
    <property type="protein sequence ID" value="KAK9924445.1"/>
    <property type="molecule type" value="Genomic_DNA"/>
</dbReference>
<reference evidence="2 3" key="1">
    <citation type="journal article" date="2023" name="G3 (Bethesda)">
        <title>A chromosome-length genome assembly and annotation of blackberry (Rubus argutus, cv. 'Hillquist').</title>
        <authorList>
            <person name="Bruna T."/>
            <person name="Aryal R."/>
            <person name="Dudchenko O."/>
            <person name="Sargent D.J."/>
            <person name="Mead D."/>
            <person name="Buti M."/>
            <person name="Cavallini A."/>
            <person name="Hytonen T."/>
            <person name="Andres J."/>
            <person name="Pham M."/>
            <person name="Weisz D."/>
            <person name="Mascagni F."/>
            <person name="Usai G."/>
            <person name="Natali L."/>
            <person name="Bassil N."/>
            <person name="Fernandez G.E."/>
            <person name="Lomsadze A."/>
            <person name="Armour M."/>
            <person name="Olukolu B."/>
            <person name="Poorten T."/>
            <person name="Britton C."/>
            <person name="Davik J."/>
            <person name="Ashrafi H."/>
            <person name="Aiden E.L."/>
            <person name="Borodovsky M."/>
            <person name="Worthington M."/>
        </authorList>
    </citation>
    <scope>NUCLEOTIDE SEQUENCE [LARGE SCALE GENOMIC DNA]</scope>
    <source>
        <strain evidence="2">PI 553951</strain>
    </source>
</reference>